<feature type="region of interest" description="Disordered" evidence="1">
    <location>
        <begin position="439"/>
        <end position="474"/>
    </location>
</feature>
<evidence type="ECO:0000313" key="4">
    <source>
        <dbReference type="RefSeq" id="XP_005110315.2"/>
    </source>
</evidence>
<keyword evidence="2" id="KW-0732">Signal</keyword>
<evidence type="ECO:0000313" key="3">
    <source>
        <dbReference type="Proteomes" id="UP000694888"/>
    </source>
</evidence>
<accession>A0ABM0K742</accession>
<feature type="compositionally biased region" description="Polar residues" evidence="1">
    <location>
        <begin position="721"/>
        <end position="738"/>
    </location>
</feature>
<proteinExistence type="predicted"/>
<dbReference type="Proteomes" id="UP000694888">
    <property type="component" value="Unplaced"/>
</dbReference>
<dbReference type="GeneID" id="101864487"/>
<dbReference type="RefSeq" id="XP_005110315.2">
    <property type="nucleotide sequence ID" value="XM_005110258.3"/>
</dbReference>
<sequence length="1484" mass="164700">MSTMMAPFGFSVLAFAIYVCSSGRIDAANEHILKDLKPPAQIAKDFLANYKAKTALHTSELPARYKNILLESDDSASAFTGTGTGGNLGTGQHDTNAVESQQTNENINLNGCSSRMCHNLRYLRKYKELDEKIAEKFEVGGDQNVFSLVWHLYKFGQPKGGKNPWQNSLHLDVHLPVGTSMSSIRGAVLVLGSCGQALAVGLKAEGNTVVLLMFDADDAFRCEQRLREEKLTNVFVAVPGPGEFLESAVSLVLSQSAVNYNACLLNGLSELTEGLLPHEVEESMAKLLTVSRRLIVHFDVSNDRVEFFKAAWENPKGLLQKVCALSGVRLCSFNLSSGVGLDWNDSTFVVGGQECVNGSSKSLPCPGPDGSVPFNSLLNYNLTAESKLSLFSSLLGATVSIDDPALLMVKGGEIKRSSQSANRQSKFISEDFVQKPLRHDSRLKQSGIPLTSKSEAPHVDKGGQVSAGNDQPAYGQSLGKKEIAALVGKLIDQHKINSMEDQWNREEPASVDVSKTLLSRLQLVPEAGPAQPESRRSFDIIDGRPLEEQKSLTKAYSDLGERSVVKNVLKNPQEGEIYPKVSKKFVNGGTLSSNEPPRATGSAESSQDIRKLLKKRAKKNDNGRVEKIQPDIVIHNNEKPDAIINKDMKPVLMKPQLKKEADNSKAGMRKLLDFDPLHIAQPFDIAKQFKWKFSGESPAVGDGQDSVPLWKRSRNHFLSLDSTPQPTVLPSSTGSSNNTEKKYKEKLFQALWSMVRPLITRKLKRGADLAAFVSGQCYMSMLSTKLSLLNPSASVLALDADRRSKCHKKYSGLLESSGAKNNFLVRKVLDPDITFDMSHRPQVFDVQVIGPEVFSWLLHLGTEFPEFLGRILTLSRVTVIEVPSWDTGRKSLSLFPIDGLELMNDFKTLVDLSLSSVGAGAVSKVKELTNSQWKVLKETRVFAVHLESFSRNVYMSCVNSQSSLTRLDIWPSSITYRSGSETKSLSVRGLCLQILLSLDSEKSFRTRLFQSYLRVKLHPDMCPAQLHWRDGALRHLSDTDTDSESETLTMLIKKEIHEKRYSFMDYNSNNSSVGRSLAVGSPNSTFLLARPTHLQASHLSDVLNADGLTNCLSLRLPVTASYTNNIMKSPDIFRYQYFDFLQLLFATGSTAGSVAGYEDDVEFQVKVGEILASSVTSFITLPSPEILSLAATTFFPGTFLDNPELISDNVPAFQLADKVLLMQTPRADVDIKVHSSFLRHQKVPGSTGARFPWSVGVVRVMDLKLEVDHHFNFELDHHARKYTQFCHRDNVRSQPHVYLRRHEDDYKINYGNVNAISLIALLRMGLLPADKAKFYNSFVELPLYEDMAPWNIVYRGGHLEYIDQDTKDKTFDKLVPLAYQVMLVLVNYRRTVEDFRHCGDSASMLVDIPGIASCVRSQFGGPCNDSRYPVPCGDKSCRSTYIECLQVMQRKVKNKDTAKSVEQSSHVRKASSEVWGFGNNGMKD</sequence>
<feature type="region of interest" description="Disordered" evidence="1">
    <location>
        <begin position="721"/>
        <end position="740"/>
    </location>
</feature>
<protein>
    <submittedName>
        <fullName evidence="4">Uncharacterized protein LOC101864487</fullName>
    </submittedName>
</protein>
<gene>
    <name evidence="4" type="primary">LOC101864487</name>
</gene>
<evidence type="ECO:0000256" key="1">
    <source>
        <dbReference type="SAM" id="MobiDB-lite"/>
    </source>
</evidence>
<keyword evidence="3" id="KW-1185">Reference proteome</keyword>
<reference evidence="4" key="1">
    <citation type="submission" date="2025-08" db="UniProtKB">
        <authorList>
            <consortium name="RefSeq"/>
        </authorList>
    </citation>
    <scope>IDENTIFICATION</scope>
</reference>
<organism evidence="3 4">
    <name type="scientific">Aplysia californica</name>
    <name type="common">California sea hare</name>
    <dbReference type="NCBI Taxonomy" id="6500"/>
    <lineage>
        <taxon>Eukaryota</taxon>
        <taxon>Metazoa</taxon>
        <taxon>Spiralia</taxon>
        <taxon>Lophotrochozoa</taxon>
        <taxon>Mollusca</taxon>
        <taxon>Gastropoda</taxon>
        <taxon>Heterobranchia</taxon>
        <taxon>Euthyneura</taxon>
        <taxon>Tectipleura</taxon>
        <taxon>Aplysiida</taxon>
        <taxon>Aplysioidea</taxon>
        <taxon>Aplysiidae</taxon>
        <taxon>Aplysia</taxon>
    </lineage>
</organism>
<feature type="chain" id="PRO_5045352168" evidence="2">
    <location>
        <begin position="23"/>
        <end position="1484"/>
    </location>
</feature>
<evidence type="ECO:0000256" key="2">
    <source>
        <dbReference type="SAM" id="SignalP"/>
    </source>
</evidence>
<feature type="signal peptide" evidence="2">
    <location>
        <begin position="1"/>
        <end position="22"/>
    </location>
</feature>
<feature type="region of interest" description="Disordered" evidence="1">
    <location>
        <begin position="587"/>
        <end position="608"/>
    </location>
</feature>
<name>A0ABM0K742_APLCA</name>